<evidence type="ECO:0000313" key="2">
    <source>
        <dbReference type="Proteomes" id="UP000664857"/>
    </source>
</evidence>
<dbReference type="NCBIfam" id="TIGR04226">
    <property type="entry name" value="RrgB_K2N_iso_D2"/>
    <property type="match status" value="1"/>
</dbReference>
<sequence>MKKKIILYLSAFSVAIFFLLSSGYFVKANNIFEINIKKNGHTKLSVLEGKQTFYTLLMPNNLPDTWQAKVEADESLGVSPDLLENLNEFVKVESHQMIDGKDVITFSSSQETIELGITATQKAPMNLVLTIETESGDYSHELMITPTDSSLLSERSSIEKIPQIPAEALDIDLFDYFGIVGDASVSSEFPNTLIPVPDATFQKGAMWSQNKINLKRDFSMEMFVYLHEMEGNGLADGITVTLHNDPRGVKAIGGAGAGIGAYPINGRNSSAEEKKYIENAISAEFDPHLNEGTLDDYDSHPNIDGKPHIAVVRPKPQEEMRQEISRSHAEFGMPITHIDFDVPHWNVVTTYWTASEEKLRIGFEELQPNGSYVETAVIESHLENHEELFGGDYVHWGATGSTGENKGAYYIAMKKMPEIDLGEPVTDVINLSNNEKFGDVGSNSETVVEEGDEVEYRLTHVIDGNNTIAKLKNYRIEDELPKGVTYIPNSTTYTHYNIDTGELLGKGKISDDYWNKNKLDYVMEEEVKEDSEIVIHYQAEFNSSSYKKEELPNSWAYTTTNGFGQKSTEATLIKERTKYEITEQFVDNETGAELKKEEESLVDISKSGKTWFKREPEYIEGYELEKYTYQTKDDIKEVEVTGDDLINFELTDDTEIVYYYRLADFSPRINLRTKNNKLLIHYRNVDQLHVFMNDEMYKIIDVETKMSDETLTLPLRVDSDRTKISVQGKLEGDNVVNASLNRDKK</sequence>
<dbReference type="RefSeq" id="WP_206964704.1">
    <property type="nucleotide sequence ID" value="NZ_JAFLVX010000007.1"/>
</dbReference>
<dbReference type="Gene3D" id="2.60.120.200">
    <property type="match status" value="1"/>
</dbReference>
<proteinExistence type="predicted"/>
<accession>A0ABS3HQ80</accession>
<evidence type="ECO:0000313" key="1">
    <source>
        <dbReference type="EMBL" id="MBO0475891.1"/>
    </source>
</evidence>
<dbReference type="InterPro" id="IPR047589">
    <property type="entry name" value="DUF11_rpt"/>
</dbReference>
<dbReference type="Proteomes" id="UP000664857">
    <property type="component" value="Unassembled WGS sequence"/>
</dbReference>
<name>A0ABS3HQ80_9ENTE</name>
<dbReference type="InterPro" id="IPR026466">
    <property type="entry name" value="Fim_isopep_form_D2_dom"/>
</dbReference>
<gene>
    <name evidence="1" type="ORF">DOK76_02335</name>
</gene>
<reference evidence="1 2" key="1">
    <citation type="submission" date="2021-03" db="EMBL/GenBank/DDBJ databases">
        <title>Enterococcal diversity collection.</title>
        <authorList>
            <person name="Gilmore M.S."/>
            <person name="Schwartzman J."/>
            <person name="Van Tyne D."/>
            <person name="Martin M."/>
            <person name="Earl A.M."/>
            <person name="Manson A.L."/>
            <person name="Straub T."/>
            <person name="Salamzade R."/>
            <person name="Saavedra J."/>
            <person name="Lebreton F."/>
            <person name="Prichula J."/>
            <person name="Schaufler K."/>
            <person name="Gaca A."/>
            <person name="Sgardioli B."/>
            <person name="Wagenaar J."/>
            <person name="Strong T."/>
        </authorList>
    </citation>
    <scope>NUCLEOTIDE SEQUENCE [LARGE SCALE GENOMIC DNA]</scope>
    <source>
        <strain evidence="1 2">DIV0080</strain>
    </source>
</reference>
<dbReference type="EMBL" id="JAFLVX010000007">
    <property type="protein sequence ID" value="MBO0475891.1"/>
    <property type="molecule type" value="Genomic_DNA"/>
</dbReference>
<dbReference type="InterPro" id="IPR013320">
    <property type="entry name" value="ConA-like_dom_sf"/>
</dbReference>
<protein>
    <submittedName>
        <fullName evidence="1">Isopeptide-forming domain-containing fimbrial protein</fullName>
    </submittedName>
</protein>
<dbReference type="Gene3D" id="2.60.40.740">
    <property type="match status" value="1"/>
</dbReference>
<dbReference type="SUPFAM" id="SSF49899">
    <property type="entry name" value="Concanavalin A-like lectins/glucanases"/>
    <property type="match status" value="1"/>
</dbReference>
<organism evidence="1 2">
    <name type="scientific">Candidatus Vagococcus giribetii</name>
    <dbReference type="NCBI Taxonomy" id="2230876"/>
    <lineage>
        <taxon>Bacteria</taxon>
        <taxon>Bacillati</taxon>
        <taxon>Bacillota</taxon>
        <taxon>Bacilli</taxon>
        <taxon>Lactobacillales</taxon>
        <taxon>Enterococcaceae</taxon>
        <taxon>Vagococcus</taxon>
    </lineage>
</organism>
<keyword evidence="2" id="KW-1185">Reference proteome</keyword>
<comment type="caution">
    <text evidence="1">The sequence shown here is derived from an EMBL/GenBank/DDBJ whole genome shotgun (WGS) entry which is preliminary data.</text>
</comment>
<dbReference type="Pfam" id="PF18483">
    <property type="entry name" value="Lectin_L-type_dom"/>
    <property type="match status" value="1"/>
</dbReference>
<dbReference type="NCBIfam" id="TIGR01451">
    <property type="entry name" value="B_ant_repeat"/>
    <property type="match status" value="1"/>
</dbReference>